<dbReference type="InterPro" id="IPR010065">
    <property type="entry name" value="AA_ABC_transptr_permease_3TM"/>
</dbReference>
<reference evidence="12" key="1">
    <citation type="submission" date="2018-12" db="EMBL/GenBank/DDBJ databases">
        <title>A new species of lactobacillus.</title>
        <authorList>
            <person name="Jian Y."/>
            <person name="Xin L."/>
            <person name="Hong Z.J."/>
            <person name="Ming L.Z."/>
            <person name="Hong X.Z."/>
        </authorList>
    </citation>
    <scope>NUCLEOTIDE SEQUENCE [LARGE SCALE GENOMIC DNA]</scope>
    <source>
        <strain evidence="12">HSLZ-75</strain>
    </source>
</reference>
<dbReference type="Gene3D" id="3.40.190.10">
    <property type="entry name" value="Periplasmic binding protein-like II"/>
    <property type="match status" value="2"/>
</dbReference>
<evidence type="ECO:0000313" key="12">
    <source>
        <dbReference type="Proteomes" id="UP000294321"/>
    </source>
</evidence>
<dbReference type="GO" id="GO:0022857">
    <property type="term" value="F:transmembrane transporter activity"/>
    <property type="evidence" value="ECO:0007669"/>
    <property type="project" value="InterPro"/>
</dbReference>
<dbReference type="InterPro" id="IPR000515">
    <property type="entry name" value="MetI-like"/>
</dbReference>
<name>A0A4P6ZMI5_9LACO</name>
<organism evidence="11 12">
    <name type="scientific">Acetilactobacillus jinshanensis</name>
    <dbReference type="NCBI Taxonomy" id="1720083"/>
    <lineage>
        <taxon>Bacteria</taxon>
        <taxon>Bacillati</taxon>
        <taxon>Bacillota</taxon>
        <taxon>Bacilli</taxon>
        <taxon>Lactobacillales</taxon>
        <taxon>Lactobacillaceae</taxon>
        <taxon>Acetilactobacillus</taxon>
    </lineage>
</organism>
<protein>
    <submittedName>
        <fullName evidence="11">Transporter substrate-binding domain-containing protein</fullName>
    </submittedName>
</protein>
<dbReference type="Gene3D" id="1.10.3720.10">
    <property type="entry name" value="MetI-like"/>
    <property type="match status" value="1"/>
</dbReference>
<feature type="domain" description="ABC transmembrane type-1" evidence="10">
    <location>
        <begin position="304"/>
        <end position="488"/>
    </location>
</feature>
<dbReference type="AlphaFoldDB" id="A0A4P6ZMI5"/>
<keyword evidence="8 9" id="KW-0472">Membrane</keyword>
<evidence type="ECO:0000256" key="3">
    <source>
        <dbReference type="ARBA" id="ARBA00022448"/>
    </source>
</evidence>
<dbReference type="InterPro" id="IPR035906">
    <property type="entry name" value="MetI-like_sf"/>
</dbReference>
<evidence type="ECO:0000256" key="1">
    <source>
        <dbReference type="ARBA" id="ARBA00004651"/>
    </source>
</evidence>
<evidence type="ECO:0000256" key="2">
    <source>
        <dbReference type="ARBA" id="ARBA00010072"/>
    </source>
</evidence>
<keyword evidence="3 9" id="KW-0813">Transport</keyword>
<evidence type="ECO:0000259" key="10">
    <source>
        <dbReference type="PROSITE" id="PS50928"/>
    </source>
</evidence>
<feature type="transmembrane region" description="Helical" evidence="9">
    <location>
        <begin position="12"/>
        <end position="32"/>
    </location>
</feature>
<evidence type="ECO:0000256" key="4">
    <source>
        <dbReference type="ARBA" id="ARBA00022475"/>
    </source>
</evidence>
<dbReference type="NCBIfam" id="TIGR01726">
    <property type="entry name" value="HEQRo_perm_3TM"/>
    <property type="match status" value="1"/>
</dbReference>
<accession>A0A4P6ZMI5</accession>
<evidence type="ECO:0000256" key="6">
    <source>
        <dbReference type="ARBA" id="ARBA00022970"/>
    </source>
</evidence>
<dbReference type="FunFam" id="1.10.3720.10:FF:000033">
    <property type="entry name" value="Polar amino acid ABC transporter permease"/>
    <property type="match status" value="1"/>
</dbReference>
<evidence type="ECO:0000256" key="5">
    <source>
        <dbReference type="ARBA" id="ARBA00022692"/>
    </source>
</evidence>
<dbReference type="CDD" id="cd06261">
    <property type="entry name" value="TM_PBP2"/>
    <property type="match status" value="1"/>
</dbReference>
<feature type="transmembrane region" description="Helical" evidence="9">
    <location>
        <begin position="306"/>
        <end position="328"/>
    </location>
</feature>
<keyword evidence="4" id="KW-1003">Cell membrane</keyword>
<proteinExistence type="inferred from homology"/>
<evidence type="ECO:0000256" key="8">
    <source>
        <dbReference type="ARBA" id="ARBA00023136"/>
    </source>
</evidence>
<evidence type="ECO:0000256" key="9">
    <source>
        <dbReference type="RuleBase" id="RU363032"/>
    </source>
</evidence>
<dbReference type="OrthoDB" id="9811552at2"/>
<comment type="similarity">
    <text evidence="2">Belongs to the binding-protein-dependent transport system permease family. HisMQ subfamily.</text>
</comment>
<evidence type="ECO:0000313" key="11">
    <source>
        <dbReference type="EMBL" id="QBP18938.1"/>
    </source>
</evidence>
<dbReference type="Pfam" id="PF00528">
    <property type="entry name" value="BPD_transp_1"/>
    <property type="match status" value="1"/>
</dbReference>
<dbReference type="InterPro" id="IPR043429">
    <property type="entry name" value="ArtM/GltK/GlnP/TcyL/YhdX-like"/>
</dbReference>
<dbReference type="Pfam" id="PF00497">
    <property type="entry name" value="SBP_bac_3"/>
    <property type="match status" value="1"/>
</dbReference>
<dbReference type="SUPFAM" id="SSF161098">
    <property type="entry name" value="MetI-like"/>
    <property type="match status" value="1"/>
</dbReference>
<dbReference type="GO" id="GO:0006865">
    <property type="term" value="P:amino acid transport"/>
    <property type="evidence" value="ECO:0007669"/>
    <property type="project" value="UniProtKB-KW"/>
</dbReference>
<sequence length="506" mass="55822">MSQSKHWLKKAIILAMTFILTIGMTLGMLLPLNANASSATDNSLNEVKKKGVLVMGTSPDYPPYEFQKSHHGQSKDYGADIQLGKQIAKKLHVKLKIKNMSFNSLLTALNTHKVDMIIAALSYTPQRAKNVNFSKSYADAYINFVVNKQDAKKYHSYKNLANQSIGAQLGTTQYTMAKKQIKNVHLKGMDSTNDLVIGLKSGRFKAVPMEKPAADAYIKNTTGLAEVPSHFKGQTGQNATRCIAFHKGANSLTNAANKVIEQDNHNHTYTNKFVAAAGKKMGTAKNNKSQFSLWNYKDYFIKGLELTIVISVASVIMGLILGVIFALMRLSHNWFLHTIAVIYIEFIRGTPELVQIMFVYFGLGEIVKLPALTSGIIAIGVNSGAYVAEIIRSGINSVDKGQMEAALSLGLSKAKGMKNIVLPQAFKNIWPALGNEFVTLLKDSSLVSTIGVAELMYEMKIVQADTYEGVLPIFIIMIIYFIMTSIILAIMHYYEKKFNHKGTAKA</sequence>
<dbReference type="EMBL" id="CP034726">
    <property type="protein sequence ID" value="QBP18938.1"/>
    <property type="molecule type" value="Genomic_DNA"/>
</dbReference>
<dbReference type="PANTHER" id="PTHR30614">
    <property type="entry name" value="MEMBRANE COMPONENT OF AMINO ACID ABC TRANSPORTER"/>
    <property type="match status" value="1"/>
</dbReference>
<evidence type="ECO:0000256" key="7">
    <source>
        <dbReference type="ARBA" id="ARBA00022989"/>
    </source>
</evidence>
<feature type="transmembrane region" description="Helical" evidence="9">
    <location>
        <begin position="469"/>
        <end position="494"/>
    </location>
</feature>
<dbReference type="InterPro" id="IPR001638">
    <property type="entry name" value="Solute-binding_3/MltF_N"/>
</dbReference>
<dbReference type="SUPFAM" id="SSF53850">
    <property type="entry name" value="Periplasmic binding protein-like II"/>
    <property type="match status" value="1"/>
</dbReference>
<dbReference type="RefSeq" id="WP_133442495.1">
    <property type="nucleotide sequence ID" value="NZ_CP034726.1"/>
</dbReference>
<dbReference type="GO" id="GO:0043190">
    <property type="term" value="C:ATP-binding cassette (ABC) transporter complex"/>
    <property type="evidence" value="ECO:0007669"/>
    <property type="project" value="InterPro"/>
</dbReference>
<dbReference type="KEGG" id="lji:ELX58_07570"/>
<keyword evidence="7 9" id="KW-1133">Transmembrane helix</keyword>
<dbReference type="Proteomes" id="UP000294321">
    <property type="component" value="Chromosome"/>
</dbReference>
<keyword evidence="12" id="KW-1185">Reference proteome</keyword>
<keyword evidence="6" id="KW-0029">Amino-acid transport</keyword>
<keyword evidence="5 9" id="KW-0812">Transmembrane</keyword>
<comment type="subcellular location">
    <subcellularLocation>
        <location evidence="1 9">Cell membrane</location>
        <topology evidence="1 9">Multi-pass membrane protein</topology>
    </subcellularLocation>
</comment>
<dbReference type="PANTHER" id="PTHR30614:SF20">
    <property type="entry name" value="GLUTAMINE TRANSPORT SYSTEM PERMEASE PROTEIN GLNP"/>
    <property type="match status" value="1"/>
</dbReference>
<dbReference type="PROSITE" id="PS50928">
    <property type="entry name" value="ABC_TM1"/>
    <property type="match status" value="1"/>
</dbReference>
<gene>
    <name evidence="11" type="ORF">ELX58_07570</name>
</gene>
<dbReference type="SMART" id="SM00062">
    <property type="entry name" value="PBPb"/>
    <property type="match status" value="1"/>
</dbReference>